<sequence>MIKFKDHVDMIGCWEEAGRPLNKETVDAIEKVSSELKTMGEEDVWLVFEGKCRICNFEQNIICPIINDLDNQECANCEHMTMQEKEIPDWEVVE</sequence>
<protein>
    <submittedName>
        <fullName evidence="1">Uncharacterized protein</fullName>
    </submittedName>
</protein>
<proteinExistence type="predicted"/>
<gene>
    <name evidence="1" type="ORF">LCGC14_0664070</name>
</gene>
<name>A0A0F9RCW0_9ZZZZ</name>
<dbReference type="EMBL" id="LAZR01001283">
    <property type="protein sequence ID" value="KKN47302.1"/>
    <property type="molecule type" value="Genomic_DNA"/>
</dbReference>
<dbReference type="AlphaFoldDB" id="A0A0F9RCW0"/>
<comment type="caution">
    <text evidence="1">The sequence shown here is derived from an EMBL/GenBank/DDBJ whole genome shotgun (WGS) entry which is preliminary data.</text>
</comment>
<reference evidence="1" key="1">
    <citation type="journal article" date="2015" name="Nature">
        <title>Complex archaea that bridge the gap between prokaryotes and eukaryotes.</title>
        <authorList>
            <person name="Spang A."/>
            <person name="Saw J.H."/>
            <person name="Jorgensen S.L."/>
            <person name="Zaremba-Niedzwiedzka K."/>
            <person name="Martijn J."/>
            <person name="Lind A.E."/>
            <person name="van Eijk R."/>
            <person name="Schleper C."/>
            <person name="Guy L."/>
            <person name="Ettema T.J."/>
        </authorList>
    </citation>
    <scope>NUCLEOTIDE SEQUENCE</scope>
</reference>
<accession>A0A0F9RCW0</accession>
<organism evidence="1">
    <name type="scientific">marine sediment metagenome</name>
    <dbReference type="NCBI Taxonomy" id="412755"/>
    <lineage>
        <taxon>unclassified sequences</taxon>
        <taxon>metagenomes</taxon>
        <taxon>ecological metagenomes</taxon>
    </lineage>
</organism>
<evidence type="ECO:0000313" key="1">
    <source>
        <dbReference type="EMBL" id="KKN47302.1"/>
    </source>
</evidence>